<protein>
    <recommendedName>
        <fullName evidence="16">Cation/H+ exchanger domain-containing protein</fullName>
    </recommendedName>
</protein>
<feature type="transmembrane region" description="Helical" evidence="10">
    <location>
        <begin position="206"/>
        <end position="227"/>
    </location>
</feature>
<feature type="transmembrane region" description="Helical" evidence="10">
    <location>
        <begin position="418"/>
        <end position="439"/>
    </location>
</feature>
<dbReference type="InterPro" id="IPR057291">
    <property type="entry name" value="CHX17_2nd"/>
</dbReference>
<evidence type="ECO:0000259" key="11">
    <source>
        <dbReference type="Pfam" id="PF00999"/>
    </source>
</evidence>
<organism evidence="14 15">
    <name type="scientific">Kalanchoe fedtschenkoi</name>
    <name type="common">Lavender scallops</name>
    <name type="synonym">South American air plant</name>
    <dbReference type="NCBI Taxonomy" id="63787"/>
    <lineage>
        <taxon>Eukaryota</taxon>
        <taxon>Viridiplantae</taxon>
        <taxon>Streptophyta</taxon>
        <taxon>Embryophyta</taxon>
        <taxon>Tracheophyta</taxon>
        <taxon>Spermatophyta</taxon>
        <taxon>Magnoliopsida</taxon>
        <taxon>eudicotyledons</taxon>
        <taxon>Gunneridae</taxon>
        <taxon>Pentapetalae</taxon>
        <taxon>Saxifragales</taxon>
        <taxon>Crassulaceae</taxon>
        <taxon>Kalanchoe</taxon>
    </lineage>
</organism>
<dbReference type="GO" id="GO:0006885">
    <property type="term" value="P:regulation of pH"/>
    <property type="evidence" value="ECO:0007669"/>
    <property type="project" value="TreeGrafter"/>
</dbReference>
<evidence type="ECO:0000256" key="4">
    <source>
        <dbReference type="ARBA" id="ARBA00022692"/>
    </source>
</evidence>
<dbReference type="OMA" id="LNEWTEF"/>
<sequence>MDVLTAKVLPEPRKVCVNATILVDSTGLWGDHDIHDFTLPAIQIQIVLILGCQHALHFLLRLLRIPSGVSQIVVGLAFSALFKWVDRNHVSTGYFTVPSQEILSTITLFGFVLYLFLTGVKMDAKTVLKRAGPKAIVIGLITVVVPMLTSMMTTAFLTSKWLPPTTDSFIQMSVSRLSMINVATTFPVILALLYEMEILTSELGRLAVSSAIVGDATHFVLLLALLIKTHSETKTLIAFITAVCSALAIVYLVRPVLFWIIKQTPEGRQVKNVYVVSITIGLLLVTASMKAFHVLTLVTPFIIGLMIPEGPPLGSALVQKLDPLVSGLLMPVYVTTCAMRVNLHEGMLRSRIILINLMVAAVVQPVKLIACTMTASLFKIPLRDCFSLALIMCSKGALDVVSLALLKDRNAVTEDGFTTNVLLTLAMGFVIPLLVRFLFDQSRHFTAYVRRNVEMLSHEDELRTLVCINRNESIPMFLNFLNAGPPTPDSPMDLTVIHLVELLGRSSPVLISHFHTVQRRETETDATGQSTQFVIDAFRNYKKKYEEEAMKLDVYTSITTVKLMPTDICTLALDKVASLIILAFHVEWAEDGTLEYEDFKLKNLNMAVMERAPCSVGILINRGNLTSAATISLTNTFTASYFNIALLYFGGGDDREAASVALRMMANSGNTTLTVIHFKTAGAAGEAEEGFQDCDAADKEVLERMQALEAENRRMKCMEEVVKDGPETALILRSIVNDYDLMVVGRREGVKSSLTSGLGEWSEYPELGVVGDLLAVADLETRTSVLVLQQQKLAKTVLR</sequence>
<feature type="transmembrane region" description="Helical" evidence="10">
    <location>
        <begin position="37"/>
        <end position="56"/>
    </location>
</feature>
<reference evidence="14" key="1">
    <citation type="submission" date="2021-01" db="UniProtKB">
        <authorList>
            <consortium name="EnsemblPlants"/>
        </authorList>
    </citation>
    <scope>IDENTIFICATION</scope>
</reference>
<dbReference type="Pfam" id="PF23259">
    <property type="entry name" value="CHX17_C"/>
    <property type="match status" value="1"/>
</dbReference>
<keyword evidence="15" id="KW-1185">Reference proteome</keyword>
<evidence type="ECO:0000256" key="6">
    <source>
        <dbReference type="ARBA" id="ARBA00022989"/>
    </source>
</evidence>
<dbReference type="PANTHER" id="PTHR32468:SF17">
    <property type="entry name" value="CATION_H(+) ANTIPORTER 4"/>
    <property type="match status" value="1"/>
</dbReference>
<dbReference type="EnsemblPlants" id="Kaladp0036s0302.1.v1.1">
    <property type="protein sequence ID" value="Kaladp0036s0302.1.v1.1"/>
    <property type="gene ID" value="Kaladp0036s0302.v1.1"/>
</dbReference>
<feature type="transmembrane region" description="Helical" evidence="10">
    <location>
        <begin position="136"/>
        <end position="157"/>
    </location>
</feature>
<dbReference type="InterPro" id="IPR006153">
    <property type="entry name" value="Cation/H_exchanger_TM"/>
</dbReference>
<proteinExistence type="inferred from homology"/>
<keyword evidence="5" id="KW-0630">Potassium</keyword>
<dbReference type="InterPro" id="IPR038770">
    <property type="entry name" value="Na+/solute_symporter_sf"/>
</dbReference>
<accession>A0A7N0TGH8</accession>
<evidence type="ECO:0000256" key="10">
    <source>
        <dbReference type="SAM" id="Phobius"/>
    </source>
</evidence>
<keyword evidence="3" id="KW-0633">Potassium transport</keyword>
<evidence type="ECO:0000256" key="1">
    <source>
        <dbReference type="ARBA" id="ARBA00004141"/>
    </source>
</evidence>
<keyword evidence="4 10" id="KW-0812">Transmembrane</keyword>
<feature type="domain" description="Cation/H(+) antiporter C-terminal" evidence="13">
    <location>
        <begin position="644"/>
        <end position="791"/>
    </location>
</feature>
<dbReference type="GO" id="GO:1902600">
    <property type="term" value="P:proton transmembrane transport"/>
    <property type="evidence" value="ECO:0007669"/>
    <property type="project" value="InterPro"/>
</dbReference>
<dbReference type="GO" id="GO:0006813">
    <property type="term" value="P:potassium ion transport"/>
    <property type="evidence" value="ECO:0007669"/>
    <property type="project" value="UniProtKB-KW"/>
</dbReference>
<feature type="transmembrane region" description="Helical" evidence="10">
    <location>
        <begin position="386"/>
        <end position="406"/>
    </location>
</feature>
<dbReference type="GO" id="GO:0012505">
    <property type="term" value="C:endomembrane system"/>
    <property type="evidence" value="ECO:0007669"/>
    <property type="project" value="TreeGrafter"/>
</dbReference>
<dbReference type="GO" id="GO:0015297">
    <property type="term" value="F:antiporter activity"/>
    <property type="evidence" value="ECO:0007669"/>
    <property type="project" value="InterPro"/>
</dbReference>
<evidence type="ECO:0000313" key="15">
    <source>
        <dbReference type="Proteomes" id="UP000594263"/>
    </source>
</evidence>
<feature type="transmembrane region" description="Helical" evidence="10">
    <location>
        <begin position="177"/>
        <end position="194"/>
    </location>
</feature>
<dbReference type="Gene3D" id="1.20.1530.20">
    <property type="match status" value="1"/>
</dbReference>
<evidence type="ECO:0000259" key="13">
    <source>
        <dbReference type="Pfam" id="PF23259"/>
    </source>
</evidence>
<evidence type="ECO:0000256" key="7">
    <source>
        <dbReference type="ARBA" id="ARBA00023065"/>
    </source>
</evidence>
<evidence type="ECO:0000256" key="2">
    <source>
        <dbReference type="ARBA" id="ARBA00022448"/>
    </source>
</evidence>
<feature type="transmembrane region" description="Helical" evidence="10">
    <location>
        <begin position="273"/>
        <end position="303"/>
    </location>
</feature>
<feature type="domain" description="Cation/H+ exchanger transmembrane" evidence="11">
    <location>
        <begin position="59"/>
        <end position="439"/>
    </location>
</feature>
<keyword evidence="6 10" id="KW-1133">Transmembrane helix</keyword>
<evidence type="ECO:0000256" key="5">
    <source>
        <dbReference type="ARBA" id="ARBA00022958"/>
    </source>
</evidence>
<feature type="domain" description="Cation/H(+) antiporter central" evidence="12">
    <location>
        <begin position="496"/>
        <end position="632"/>
    </location>
</feature>
<dbReference type="AlphaFoldDB" id="A0A7N0TGH8"/>
<feature type="transmembrane region" description="Helical" evidence="10">
    <location>
        <begin position="63"/>
        <end position="82"/>
    </location>
</feature>
<evidence type="ECO:0008006" key="16">
    <source>
        <dbReference type="Google" id="ProtNLM"/>
    </source>
</evidence>
<comment type="subcellular location">
    <subcellularLocation>
        <location evidence="1">Membrane</location>
        <topology evidence="1">Multi-pass membrane protein</topology>
    </subcellularLocation>
</comment>
<feature type="transmembrane region" description="Helical" evidence="10">
    <location>
        <begin position="353"/>
        <end position="380"/>
    </location>
</feature>
<dbReference type="Proteomes" id="UP000594263">
    <property type="component" value="Unplaced"/>
</dbReference>
<dbReference type="Pfam" id="PF00999">
    <property type="entry name" value="Na_H_Exchanger"/>
    <property type="match status" value="1"/>
</dbReference>
<keyword evidence="8 10" id="KW-0472">Membrane</keyword>
<evidence type="ECO:0000256" key="9">
    <source>
        <dbReference type="ARBA" id="ARBA00038341"/>
    </source>
</evidence>
<feature type="transmembrane region" description="Helical" evidence="10">
    <location>
        <begin position="323"/>
        <end position="341"/>
    </location>
</feature>
<evidence type="ECO:0000259" key="12">
    <source>
        <dbReference type="Pfam" id="PF23256"/>
    </source>
</evidence>
<keyword evidence="7" id="KW-0406">Ion transport</keyword>
<dbReference type="Pfam" id="PF23256">
    <property type="entry name" value="CHX17_2nd"/>
    <property type="match status" value="1"/>
</dbReference>
<dbReference type="GO" id="GO:0016020">
    <property type="term" value="C:membrane"/>
    <property type="evidence" value="ECO:0007669"/>
    <property type="project" value="UniProtKB-SubCell"/>
</dbReference>
<keyword evidence="2" id="KW-0813">Transport</keyword>
<feature type="transmembrane region" description="Helical" evidence="10">
    <location>
        <begin position="239"/>
        <end position="261"/>
    </location>
</feature>
<dbReference type="InterPro" id="IPR050794">
    <property type="entry name" value="CPA2_transporter"/>
</dbReference>
<feature type="transmembrane region" description="Helical" evidence="10">
    <location>
        <begin position="102"/>
        <end position="124"/>
    </location>
</feature>
<dbReference type="Gene3D" id="3.40.50.12370">
    <property type="match status" value="1"/>
</dbReference>
<evidence type="ECO:0000256" key="8">
    <source>
        <dbReference type="ARBA" id="ARBA00023136"/>
    </source>
</evidence>
<dbReference type="PANTHER" id="PTHR32468">
    <property type="entry name" value="CATION/H + ANTIPORTER"/>
    <property type="match status" value="1"/>
</dbReference>
<dbReference type="InterPro" id="IPR057290">
    <property type="entry name" value="CHX17_C"/>
</dbReference>
<evidence type="ECO:0000256" key="3">
    <source>
        <dbReference type="ARBA" id="ARBA00022538"/>
    </source>
</evidence>
<dbReference type="Gramene" id="Kaladp0036s0302.1.v1.1">
    <property type="protein sequence ID" value="Kaladp0036s0302.1.v1.1"/>
    <property type="gene ID" value="Kaladp0036s0302.v1.1"/>
</dbReference>
<comment type="similarity">
    <text evidence="9">Belongs to the monovalent cation:proton antiporter 2 (CPA2) transporter (TC 2.A.37) family. CHX (TC 2.A.37.4) subfamily.</text>
</comment>
<name>A0A7N0TGH8_KALFE</name>
<evidence type="ECO:0000313" key="14">
    <source>
        <dbReference type="EnsemblPlants" id="Kaladp0036s0302.1.v1.1"/>
    </source>
</evidence>